<sequence length="119" mass="13437">STWGRQRKENQNTSLSGKRRPLEGSPSMHPSELMAEMRNSGFALKKCVLGRNSTVCDPSQEYVVNAEEEDPEVEFLKSLTTKQKEKLLRKLDRLQKKSEGNQKKDRDSSDSSSESSSSD</sequence>
<protein>
    <submittedName>
        <fullName evidence="2">Uncharacterized protein</fullName>
    </submittedName>
</protein>
<dbReference type="Proteomes" id="UP000193380">
    <property type="component" value="Unassembled WGS sequence"/>
</dbReference>
<reference evidence="2" key="1">
    <citation type="journal article" date="2014" name="Nat. Commun.">
        <title>The rainbow trout genome provides novel insights into evolution after whole-genome duplication in vertebrates.</title>
        <authorList>
            <person name="Berthelot C."/>
            <person name="Brunet F."/>
            <person name="Chalopin D."/>
            <person name="Juanchich A."/>
            <person name="Bernard M."/>
            <person name="Noel B."/>
            <person name="Bento P."/>
            <person name="Da Silva C."/>
            <person name="Labadie K."/>
            <person name="Alberti A."/>
            <person name="Aury J.M."/>
            <person name="Louis A."/>
            <person name="Dehais P."/>
            <person name="Bardou P."/>
            <person name="Montfort J."/>
            <person name="Klopp C."/>
            <person name="Cabau C."/>
            <person name="Gaspin C."/>
            <person name="Thorgaard G.H."/>
            <person name="Boussaha M."/>
            <person name="Quillet E."/>
            <person name="Guyomard R."/>
            <person name="Galiana D."/>
            <person name="Bobe J."/>
            <person name="Volff J.N."/>
            <person name="Genet C."/>
            <person name="Wincker P."/>
            <person name="Jaillon O."/>
            <person name="Roest Crollius H."/>
            <person name="Guiguen Y."/>
        </authorList>
    </citation>
    <scope>NUCLEOTIDE SEQUENCE [LARGE SCALE GENOMIC DNA]</scope>
</reference>
<dbReference type="InterPro" id="IPR040014">
    <property type="entry name" value="CIR1"/>
</dbReference>
<evidence type="ECO:0000313" key="3">
    <source>
        <dbReference type="Proteomes" id="UP000193380"/>
    </source>
</evidence>
<dbReference type="EMBL" id="FR904281">
    <property type="protein sequence ID" value="CDQ57165.1"/>
    <property type="molecule type" value="Genomic_DNA"/>
</dbReference>
<feature type="region of interest" description="Disordered" evidence="1">
    <location>
        <begin position="1"/>
        <end position="30"/>
    </location>
</feature>
<dbReference type="PANTHER" id="PTHR13151:SF2">
    <property type="entry name" value="COREPRESSOR INTERACTING WITH RBPJ 1"/>
    <property type="match status" value="1"/>
</dbReference>
<name>A0A060VXV6_ONCMY</name>
<gene>
    <name evidence="2" type="ORF">GSONMT00069572001</name>
</gene>
<dbReference type="GO" id="GO:0005634">
    <property type="term" value="C:nucleus"/>
    <property type="evidence" value="ECO:0007669"/>
    <property type="project" value="TreeGrafter"/>
</dbReference>
<organism evidence="2 3">
    <name type="scientific">Oncorhynchus mykiss</name>
    <name type="common">Rainbow trout</name>
    <name type="synonym">Salmo gairdneri</name>
    <dbReference type="NCBI Taxonomy" id="8022"/>
    <lineage>
        <taxon>Eukaryota</taxon>
        <taxon>Metazoa</taxon>
        <taxon>Chordata</taxon>
        <taxon>Craniata</taxon>
        <taxon>Vertebrata</taxon>
        <taxon>Euteleostomi</taxon>
        <taxon>Actinopterygii</taxon>
        <taxon>Neopterygii</taxon>
        <taxon>Teleostei</taxon>
        <taxon>Protacanthopterygii</taxon>
        <taxon>Salmoniformes</taxon>
        <taxon>Salmonidae</taxon>
        <taxon>Salmoninae</taxon>
        <taxon>Oncorhynchus</taxon>
    </lineage>
</organism>
<accession>A0A060VXV6</accession>
<feature type="compositionally biased region" description="Basic and acidic residues" evidence="1">
    <location>
        <begin position="1"/>
        <end position="10"/>
    </location>
</feature>
<evidence type="ECO:0000256" key="1">
    <source>
        <dbReference type="SAM" id="MobiDB-lite"/>
    </source>
</evidence>
<feature type="non-terminal residue" evidence="2">
    <location>
        <position position="1"/>
    </location>
</feature>
<reference evidence="2" key="2">
    <citation type="submission" date="2014-03" db="EMBL/GenBank/DDBJ databases">
        <authorList>
            <person name="Genoscope - CEA"/>
        </authorList>
    </citation>
    <scope>NUCLEOTIDE SEQUENCE</scope>
</reference>
<evidence type="ECO:0000313" key="2">
    <source>
        <dbReference type="EMBL" id="CDQ57165.1"/>
    </source>
</evidence>
<feature type="region of interest" description="Disordered" evidence="1">
    <location>
        <begin position="91"/>
        <end position="119"/>
    </location>
</feature>
<feature type="compositionally biased region" description="Basic and acidic residues" evidence="1">
    <location>
        <begin position="91"/>
        <end position="109"/>
    </location>
</feature>
<dbReference type="PaxDb" id="8022-A0A060VXV6"/>
<dbReference type="STRING" id="8022.A0A060VXV6"/>
<dbReference type="PANTHER" id="PTHR13151">
    <property type="entry name" value="CBF1 INTERACTING COREPRESSOR CIR"/>
    <property type="match status" value="1"/>
</dbReference>
<dbReference type="GO" id="GO:0003714">
    <property type="term" value="F:transcription corepressor activity"/>
    <property type="evidence" value="ECO:0007669"/>
    <property type="project" value="InterPro"/>
</dbReference>
<dbReference type="AlphaFoldDB" id="A0A060VXV6"/>
<feature type="compositionally biased region" description="Low complexity" evidence="1">
    <location>
        <begin position="110"/>
        <end position="119"/>
    </location>
</feature>
<proteinExistence type="predicted"/>